<dbReference type="Gene3D" id="3.40.50.300">
    <property type="entry name" value="P-loop containing nucleotide triphosphate hydrolases"/>
    <property type="match status" value="1"/>
</dbReference>
<gene>
    <name evidence="3" type="ORF">GCM10011401_22750</name>
</gene>
<proteinExistence type="predicted"/>
<accession>A0A917AV90</accession>
<feature type="coiled-coil region" evidence="1">
    <location>
        <begin position="313"/>
        <end position="340"/>
    </location>
</feature>
<reference evidence="3" key="2">
    <citation type="submission" date="2020-09" db="EMBL/GenBank/DDBJ databases">
        <authorList>
            <person name="Sun Q."/>
            <person name="Zhou Y."/>
        </authorList>
    </citation>
    <scope>NUCLEOTIDE SEQUENCE</scope>
    <source>
        <strain evidence="3">CGMCC 1.15388</strain>
    </source>
</reference>
<feature type="coiled-coil region" evidence="1">
    <location>
        <begin position="622"/>
        <end position="663"/>
    </location>
</feature>
<keyword evidence="4" id="KW-1185">Reference proteome</keyword>
<keyword evidence="1" id="KW-0175">Coiled coil</keyword>
<reference evidence="3" key="1">
    <citation type="journal article" date="2014" name="Int. J. Syst. Evol. Microbiol.">
        <title>Complete genome sequence of Corynebacterium casei LMG S-19264T (=DSM 44701T), isolated from a smear-ripened cheese.</title>
        <authorList>
            <consortium name="US DOE Joint Genome Institute (JGI-PGF)"/>
            <person name="Walter F."/>
            <person name="Albersmeier A."/>
            <person name="Kalinowski J."/>
            <person name="Ruckert C."/>
        </authorList>
    </citation>
    <scope>NUCLEOTIDE SEQUENCE</scope>
    <source>
        <strain evidence="3">CGMCC 1.15388</strain>
    </source>
</reference>
<dbReference type="Proteomes" id="UP000633136">
    <property type="component" value="Unassembled WGS sequence"/>
</dbReference>
<protein>
    <submittedName>
        <fullName evidence="3">DNA repair ATPase</fullName>
    </submittedName>
</protein>
<dbReference type="Pfam" id="PF13555">
    <property type="entry name" value="AAA_29"/>
    <property type="match status" value="1"/>
</dbReference>
<evidence type="ECO:0000256" key="1">
    <source>
        <dbReference type="SAM" id="Coils"/>
    </source>
</evidence>
<feature type="compositionally biased region" description="Basic and acidic residues" evidence="2">
    <location>
        <begin position="711"/>
        <end position="728"/>
    </location>
</feature>
<evidence type="ECO:0000313" key="3">
    <source>
        <dbReference type="EMBL" id="GGE74983.1"/>
    </source>
</evidence>
<feature type="region of interest" description="Disordered" evidence="2">
    <location>
        <begin position="1088"/>
        <end position="1134"/>
    </location>
</feature>
<dbReference type="EMBL" id="BMIS01000011">
    <property type="protein sequence ID" value="GGE74983.1"/>
    <property type="molecule type" value="Genomic_DNA"/>
</dbReference>
<feature type="region of interest" description="Disordered" evidence="2">
    <location>
        <begin position="711"/>
        <end position="734"/>
    </location>
</feature>
<dbReference type="SUPFAM" id="SSF52540">
    <property type="entry name" value="P-loop containing nucleoside triphosphate hydrolases"/>
    <property type="match status" value="1"/>
</dbReference>
<evidence type="ECO:0000256" key="2">
    <source>
        <dbReference type="SAM" id="MobiDB-lite"/>
    </source>
</evidence>
<dbReference type="RefSeq" id="WP_188685802.1">
    <property type="nucleotide sequence ID" value="NZ_BMIS01000011.1"/>
</dbReference>
<feature type="compositionally biased region" description="Acidic residues" evidence="2">
    <location>
        <begin position="1119"/>
        <end position="1128"/>
    </location>
</feature>
<organism evidence="3 4">
    <name type="scientific">Nesterenkonia cremea</name>
    <dbReference type="NCBI Taxonomy" id="1882340"/>
    <lineage>
        <taxon>Bacteria</taxon>
        <taxon>Bacillati</taxon>
        <taxon>Actinomycetota</taxon>
        <taxon>Actinomycetes</taxon>
        <taxon>Micrococcales</taxon>
        <taxon>Micrococcaceae</taxon>
        <taxon>Nesterenkonia</taxon>
    </lineage>
</organism>
<dbReference type="Pfam" id="PF13558">
    <property type="entry name" value="SbcC_Walker_B"/>
    <property type="match status" value="1"/>
</dbReference>
<feature type="coiled-coil region" evidence="1">
    <location>
        <begin position="388"/>
        <end position="450"/>
    </location>
</feature>
<comment type="caution">
    <text evidence="3">The sequence shown here is derived from an EMBL/GenBank/DDBJ whole genome shotgun (WGS) entry which is preliminary data.</text>
</comment>
<name>A0A917AV90_9MICC</name>
<dbReference type="AlphaFoldDB" id="A0A917AV90"/>
<evidence type="ECO:0000313" key="4">
    <source>
        <dbReference type="Proteomes" id="UP000633136"/>
    </source>
</evidence>
<sequence>MTEHPGQWRLRQIQLVNWGTFHGLHTIEVSRRGFLLTGRSGSGKSSVVDAITAVLTPGAKSSFNAAAADESSLGSDRNKLTYVRGAYARGADEETGEVTVQYLRRGATWSGILLRYGDGTGRVRSLVKLFHARRTAAKPGDLSELHVLTQEETGLMAFEEFMRAGIAERALKKAMRKAFVHKQHGRFAARFARELGISGERALLLLHKTQSAKNLGTLDDLFRGFMLDEPDTFELAERAVEQFGELSEAHRAVVAARRQIERLEPLAEAAREYEEAEAELSRVEKLSTAREAFTRRQKIRLLEDAQQHAAARGREARLEHQRAEQRLHSAEVQRRGAQAAVDAQGGAQLEALAMKITARRERLQDAQGRLAHLGSKLKAVDLPAVENSADLEALHDLAEQVLQEEEKDRGAVQQEMQQLHEERARAVFRREELRDEAASMKGRRSNIDRRLIQAREILLRTTGLPESSLAYAAELLQVRQEYGEWTGALERVLRPLAAVMLVPAAQEEAVRSAVDVAHLGARLRYQVVPVTVESPRPVVSEASLVHRVEVADGQFAAWLHAELSARYDYTCVESSEELAGVERGVTRAGQVKRGRRSYEKDDRRPVDDRSGWILGFDNDSKVEHYLNLLRDADEEVARAEEQLGAAERRRRLAQRRLDVLQESRELTWEQLDEVSRKRELQEAEEAEAVLLAEDGDLRAAQHRLAQAEKLEAEAKEAAREAQKDRLQAENEAEDLAAQRDRLRQEPAAEIDEKAEQELQEVFAQVREERKITHQSIDADSAKVAEVLSRRERRAADARRSAASEIEKIAYAFTVEWPAEASEATADVEGRAEFLRILERLRADRLPDFEQRFFDMLREQSQQNVGLLAERIRSAPREVKNRVAPINESLRRSPFSPGRHLQIRVEHSPPTMAKDFLTDLGTITHEAFAFEQDREEAERRFAVMDRVMRQLASSEAADRSWRAQCLDTRRHVKFVGLEMDSEGTVMDVHESGQGRSGGQKQKLVVFCLAAALRYQLAPEAEQVPVYGSVVMDEAFDKSDVTFTRMALDIFAEFGFHMILATPLKMLQVLEGYVGGVSLVTCRDSKDSHATPVTWEEARRRQDEDGSEEAGPPASAKNTDDAEPEALFEVDDAHSR</sequence>
<dbReference type="InterPro" id="IPR027417">
    <property type="entry name" value="P-loop_NTPase"/>
</dbReference>